<feature type="region of interest" description="Disordered" evidence="1">
    <location>
        <begin position="64"/>
        <end position="136"/>
    </location>
</feature>
<dbReference type="RefSeq" id="XP_047778765.1">
    <property type="nucleotide sequence ID" value="XM_047918716.1"/>
</dbReference>
<evidence type="ECO:0000313" key="2">
    <source>
        <dbReference type="EMBL" id="KAH9836527.1"/>
    </source>
</evidence>
<organism evidence="2 3">
    <name type="scientific">Rhodofomes roseus</name>
    <dbReference type="NCBI Taxonomy" id="34475"/>
    <lineage>
        <taxon>Eukaryota</taxon>
        <taxon>Fungi</taxon>
        <taxon>Dikarya</taxon>
        <taxon>Basidiomycota</taxon>
        <taxon>Agaricomycotina</taxon>
        <taxon>Agaricomycetes</taxon>
        <taxon>Polyporales</taxon>
        <taxon>Rhodofomes</taxon>
    </lineage>
</organism>
<dbReference type="GeneID" id="71999448"/>
<name>A0ABQ8KG16_9APHY</name>
<protein>
    <submittedName>
        <fullName evidence="2">Uncharacterized protein</fullName>
    </submittedName>
</protein>
<dbReference type="Proteomes" id="UP000814176">
    <property type="component" value="Unassembled WGS sequence"/>
</dbReference>
<accession>A0ABQ8KG16</accession>
<proteinExistence type="predicted"/>
<gene>
    <name evidence="2" type="ORF">C8Q71DRAFT_46536</name>
</gene>
<dbReference type="EMBL" id="JADCUA010000010">
    <property type="protein sequence ID" value="KAH9836527.1"/>
    <property type="molecule type" value="Genomic_DNA"/>
</dbReference>
<comment type="caution">
    <text evidence="2">The sequence shown here is derived from an EMBL/GenBank/DDBJ whole genome shotgun (WGS) entry which is preliminary data.</text>
</comment>
<keyword evidence="3" id="KW-1185">Reference proteome</keyword>
<reference evidence="2 3" key="1">
    <citation type="journal article" date="2021" name="Environ. Microbiol.">
        <title>Gene family expansions and transcriptome signatures uncover fungal adaptations to wood decay.</title>
        <authorList>
            <person name="Hage H."/>
            <person name="Miyauchi S."/>
            <person name="Viragh M."/>
            <person name="Drula E."/>
            <person name="Min B."/>
            <person name="Chaduli D."/>
            <person name="Navarro D."/>
            <person name="Favel A."/>
            <person name="Norest M."/>
            <person name="Lesage-Meessen L."/>
            <person name="Balint B."/>
            <person name="Merenyi Z."/>
            <person name="de Eugenio L."/>
            <person name="Morin E."/>
            <person name="Martinez A.T."/>
            <person name="Baldrian P."/>
            <person name="Stursova M."/>
            <person name="Martinez M.J."/>
            <person name="Novotny C."/>
            <person name="Magnuson J.K."/>
            <person name="Spatafora J.W."/>
            <person name="Maurice S."/>
            <person name="Pangilinan J."/>
            <person name="Andreopoulos W."/>
            <person name="LaButti K."/>
            <person name="Hundley H."/>
            <person name="Na H."/>
            <person name="Kuo A."/>
            <person name="Barry K."/>
            <person name="Lipzen A."/>
            <person name="Henrissat B."/>
            <person name="Riley R."/>
            <person name="Ahrendt S."/>
            <person name="Nagy L.G."/>
            <person name="Grigoriev I.V."/>
            <person name="Martin F."/>
            <person name="Rosso M.N."/>
        </authorList>
    </citation>
    <scope>NUCLEOTIDE SEQUENCE [LARGE SCALE GENOMIC DNA]</scope>
    <source>
        <strain evidence="2 3">CIRM-BRFM 1785</strain>
    </source>
</reference>
<sequence length="215" mass="23846">AQKYHAYLLCKHLVHATGDLPASWWVQVQRFHVPPFYTVPINGMIASPPESNTKHAWLDRMPNTAAAEPKTPSPVKSSNSKLVHANGTESETEIEESALPSIDSSPNKAPPTGRDGLLRTRAGGSGGFALDDEDAGDVHEQVRLLRRAADILEEQQDLAEPRFIKNAMRATHGAVKWAQDIEKHERRRTMPITNTTERGQALPSNVIGYKYIARR</sequence>
<feature type="non-terminal residue" evidence="2">
    <location>
        <position position="1"/>
    </location>
</feature>
<evidence type="ECO:0000313" key="3">
    <source>
        <dbReference type="Proteomes" id="UP000814176"/>
    </source>
</evidence>
<evidence type="ECO:0000256" key="1">
    <source>
        <dbReference type="SAM" id="MobiDB-lite"/>
    </source>
</evidence>